<dbReference type="InterPro" id="IPR008551">
    <property type="entry name" value="TANGO2"/>
</dbReference>
<dbReference type="RefSeq" id="WP_186768545.1">
    <property type="nucleotide sequence ID" value="NZ_JACOMF010000001.1"/>
</dbReference>
<gene>
    <name evidence="1" type="ORF">H7965_00425</name>
</gene>
<accession>A0A9X0QU71</accession>
<comment type="caution">
    <text evidence="1">The sequence shown here is derived from an EMBL/GenBank/DDBJ whole genome shotgun (WGS) entry which is preliminary data.</text>
</comment>
<dbReference type="Proteomes" id="UP000600101">
    <property type="component" value="Unassembled WGS sequence"/>
</dbReference>
<dbReference type="AlphaFoldDB" id="A0A9X0QU71"/>
<reference evidence="1" key="1">
    <citation type="submission" date="2020-08" db="EMBL/GenBank/DDBJ databases">
        <authorList>
            <person name="Hu Y."/>
            <person name="Nguyen S.V."/>
            <person name="Li F."/>
            <person name="Fanning S."/>
        </authorList>
    </citation>
    <scope>NUCLEOTIDE SEQUENCE</scope>
    <source>
        <strain evidence="1">SYSU D8009</strain>
    </source>
</reference>
<proteinExistence type="predicted"/>
<protein>
    <submittedName>
        <fullName evidence="1">NRDE family protein</fullName>
    </submittedName>
</protein>
<dbReference type="PANTHER" id="PTHR17985">
    <property type="entry name" value="SER/THR-RICH PROTEIN T10 IN DGCR REGION"/>
    <property type="match status" value="1"/>
</dbReference>
<organism evidence="1 2">
    <name type="scientific">Siccirubricoccus deserti</name>
    <dbReference type="NCBI Taxonomy" id="2013562"/>
    <lineage>
        <taxon>Bacteria</taxon>
        <taxon>Pseudomonadati</taxon>
        <taxon>Pseudomonadota</taxon>
        <taxon>Alphaproteobacteria</taxon>
        <taxon>Acetobacterales</taxon>
        <taxon>Roseomonadaceae</taxon>
        <taxon>Siccirubricoccus</taxon>
    </lineage>
</organism>
<keyword evidence="2" id="KW-1185">Reference proteome</keyword>
<evidence type="ECO:0000313" key="2">
    <source>
        <dbReference type="Proteomes" id="UP000600101"/>
    </source>
</evidence>
<dbReference type="Gene3D" id="3.60.60.10">
    <property type="entry name" value="Penicillin V Acylase, Chain A"/>
    <property type="match status" value="1"/>
</dbReference>
<dbReference type="PANTHER" id="PTHR17985:SF8">
    <property type="entry name" value="TRANSPORT AND GOLGI ORGANIZATION PROTEIN 2 HOMOLOG"/>
    <property type="match status" value="1"/>
</dbReference>
<sequence>MCTVILLRRPGHAWPVLIAANRDELLDRPADRPGPWWPDRPGVVGGRDRTGGGTWMAVNRAGVVATVLNRPASLGPAPGKRSRGELPLRALEESSAAAAAAAITALPAEQWRSFNMVVADRNEAFFLRGLGLGQVTAAPLPEGVSMVTAHDPNDLSSPRTARHLPRFQAAPPPDPLRGDWAGWEELLADGDTSGDETVPRGAALRVPPLGGFGTVSASLLALGADGRVIWRFADGPPGAAPFVPVAV</sequence>
<evidence type="ECO:0000313" key="1">
    <source>
        <dbReference type="EMBL" id="MBC4013771.1"/>
    </source>
</evidence>
<dbReference type="Pfam" id="PF05742">
    <property type="entry name" value="TANGO2"/>
    <property type="match status" value="1"/>
</dbReference>
<name>A0A9X0QU71_9PROT</name>
<dbReference type="EMBL" id="JACOMF010000001">
    <property type="protein sequence ID" value="MBC4013771.1"/>
    <property type="molecule type" value="Genomic_DNA"/>
</dbReference>